<dbReference type="GO" id="GO:0046872">
    <property type="term" value="F:metal ion binding"/>
    <property type="evidence" value="ECO:0007669"/>
    <property type="project" value="UniProtKB-KW"/>
</dbReference>
<dbReference type="STRING" id="61424.A0A2T9YIR0"/>
<evidence type="ECO:0000256" key="3">
    <source>
        <dbReference type="ARBA" id="ARBA00022801"/>
    </source>
</evidence>
<comment type="caution">
    <text evidence="8">The sequence shown here is derived from an EMBL/GenBank/DDBJ whole genome shotgun (WGS) entry which is preliminary data.</text>
</comment>
<evidence type="ECO:0000256" key="6">
    <source>
        <dbReference type="SAM" id="MobiDB-lite"/>
    </source>
</evidence>
<feature type="non-terminal residue" evidence="8">
    <location>
        <position position="811"/>
    </location>
</feature>
<feature type="region of interest" description="Disordered" evidence="6">
    <location>
        <begin position="20"/>
        <end position="45"/>
    </location>
</feature>
<keyword evidence="1" id="KW-0479">Metal-binding</keyword>
<evidence type="ECO:0000259" key="7">
    <source>
        <dbReference type="Pfam" id="PF08696"/>
    </source>
</evidence>
<dbReference type="InterPro" id="IPR014808">
    <property type="entry name" value="DNA_replication_fac_Dna2_N"/>
</dbReference>
<dbReference type="GO" id="GO:0004386">
    <property type="term" value="F:helicase activity"/>
    <property type="evidence" value="ECO:0007669"/>
    <property type="project" value="UniProtKB-KW"/>
</dbReference>
<accession>A0A2T9YIR0</accession>
<gene>
    <name evidence="8" type="ORF">BB559_003774</name>
</gene>
<protein>
    <recommendedName>
        <fullName evidence="7">DNA replication factor Dna2 N-terminal domain-containing protein</fullName>
    </recommendedName>
</protein>
<feature type="compositionally biased region" description="Polar residues" evidence="6">
    <location>
        <begin position="57"/>
        <end position="70"/>
    </location>
</feature>
<name>A0A2T9YIR0_9FUNG</name>
<dbReference type="OrthoDB" id="6513042at2759"/>
<keyword evidence="9" id="KW-1185">Reference proteome</keyword>
<feature type="compositionally biased region" description="Acidic residues" evidence="6">
    <location>
        <begin position="144"/>
        <end position="153"/>
    </location>
</feature>
<keyword evidence="3" id="KW-0378">Hydrolase</keyword>
<feature type="compositionally biased region" description="Polar residues" evidence="6">
    <location>
        <begin position="429"/>
        <end position="442"/>
    </location>
</feature>
<evidence type="ECO:0000256" key="5">
    <source>
        <dbReference type="ARBA" id="ARBA00022840"/>
    </source>
</evidence>
<dbReference type="Proteomes" id="UP000245699">
    <property type="component" value="Unassembled WGS sequence"/>
</dbReference>
<dbReference type="GO" id="GO:0005524">
    <property type="term" value="F:ATP binding"/>
    <property type="evidence" value="ECO:0007669"/>
    <property type="project" value="UniProtKB-KW"/>
</dbReference>
<evidence type="ECO:0000313" key="9">
    <source>
        <dbReference type="Proteomes" id="UP000245699"/>
    </source>
</evidence>
<proteinExistence type="predicted"/>
<evidence type="ECO:0000256" key="4">
    <source>
        <dbReference type="ARBA" id="ARBA00022806"/>
    </source>
</evidence>
<sequence>MGGKGFESDEKILEIIKKRKNAERASRNDHGIPVVETSRNSNKPTTKIHFYGQMGKHQNNNPFDPNSTRHFSGLPTNEPRMYPLESSLLKPLKQRNVHTRHENNLFPTKSRGKKFETSSKVSGFDSSTRDLLKKQKKNKQLDFDSSEDSDTNENDPNFRKTYKFDLNKYNKDQSNDMKIKNIEDMFSNETTSKDRKNEKLMTNRNPSSDSIGDFILSNHYPRTPTRKPSIFKDSKKKVYWTHSPQNDVLKTSGKTSTVLQKLNNRMPHASPGKAATLIAKNLIKVRNISDPKHKKSTSLNSMDIRNKEMLLSLISENENKNVIQSPERMDSNTKNKTKSLVLLDNKKWDKFDPIDLTPTKKHKSIPNSFLDSISIDKNKQTPLKISNKQSSETTEHIRSLLSTLLTNETPTVESDTLSKKHKRDEYPLQSPTMGSSTTLKSNDQPLLHFDQSPTKSLFESNSSIHLISGNAGKIANLNSTEKINNNSDNVENADCLIDEDPLKHKDTGVTEILSELEDFMDDLDFDVIESEAMAKSTPLAELEAKLQKIEQDASLNKTKPEKHFSNKHKNNNNNSFEVYEPKKSVSDNKVTQNWEFSTCERFLIIAVRSSNGIVNNVSYCNEKLVVAISEETQLEVTFRLQSIWTEVMVSEKDTVNVLPAITTDPSFDKHSLDNEFLFNQHTKRVLILHPDVLVSATMLSGALVCNRRAFLKEKFKSRVIEDFKEDGARENAHSETLILVGNLVHELFQWAALNNAWTFEQLELAIEKVVYDHIVDIWNIKSDIDSVKNLLIEKSKSIVDWGRAHMRYGSS</sequence>
<keyword evidence="5" id="KW-0067">ATP-binding</keyword>
<feature type="region of interest" description="Disordered" evidence="6">
    <location>
        <begin position="193"/>
        <end position="214"/>
    </location>
</feature>
<keyword evidence="2" id="KW-0547">Nucleotide-binding</keyword>
<dbReference type="GO" id="GO:0016787">
    <property type="term" value="F:hydrolase activity"/>
    <property type="evidence" value="ECO:0007669"/>
    <property type="project" value="UniProtKB-KW"/>
</dbReference>
<feature type="domain" description="DNA replication factor Dna2 N-terminal" evidence="7">
    <location>
        <begin position="631"/>
        <end position="807"/>
    </location>
</feature>
<organism evidence="8 9">
    <name type="scientific">Furculomyces boomerangus</name>
    <dbReference type="NCBI Taxonomy" id="61424"/>
    <lineage>
        <taxon>Eukaryota</taxon>
        <taxon>Fungi</taxon>
        <taxon>Fungi incertae sedis</taxon>
        <taxon>Zoopagomycota</taxon>
        <taxon>Kickxellomycotina</taxon>
        <taxon>Harpellomycetes</taxon>
        <taxon>Harpellales</taxon>
        <taxon>Harpellaceae</taxon>
        <taxon>Furculomyces</taxon>
    </lineage>
</organism>
<dbReference type="EMBL" id="MBFT01000380">
    <property type="protein sequence ID" value="PVU92242.1"/>
    <property type="molecule type" value="Genomic_DNA"/>
</dbReference>
<reference evidence="8 9" key="1">
    <citation type="journal article" date="2018" name="MBio">
        <title>Comparative Genomics Reveals the Core Gene Toolbox for the Fungus-Insect Symbiosis.</title>
        <authorList>
            <person name="Wang Y."/>
            <person name="Stata M."/>
            <person name="Wang W."/>
            <person name="Stajich J.E."/>
            <person name="White M.M."/>
            <person name="Moncalvo J.M."/>
        </authorList>
    </citation>
    <scope>NUCLEOTIDE SEQUENCE [LARGE SCALE GENOMIC DNA]</scope>
    <source>
        <strain evidence="8 9">AUS-77-4</strain>
    </source>
</reference>
<evidence type="ECO:0000256" key="2">
    <source>
        <dbReference type="ARBA" id="ARBA00022741"/>
    </source>
</evidence>
<evidence type="ECO:0000313" key="8">
    <source>
        <dbReference type="EMBL" id="PVU92242.1"/>
    </source>
</evidence>
<evidence type="ECO:0000256" key="1">
    <source>
        <dbReference type="ARBA" id="ARBA00022723"/>
    </source>
</evidence>
<keyword evidence="4" id="KW-0347">Helicase</keyword>
<feature type="region of interest" description="Disordered" evidence="6">
    <location>
        <begin position="408"/>
        <end position="442"/>
    </location>
</feature>
<dbReference type="Pfam" id="PF08696">
    <property type="entry name" value="Dna2"/>
    <property type="match status" value="1"/>
</dbReference>
<dbReference type="AlphaFoldDB" id="A0A2T9YIR0"/>
<feature type="region of interest" description="Disordered" evidence="6">
    <location>
        <begin position="57"/>
        <end position="159"/>
    </location>
</feature>
<feature type="compositionally biased region" description="Basic and acidic residues" evidence="6">
    <location>
        <begin position="20"/>
        <end position="30"/>
    </location>
</feature>